<sequence length="154" mass="17754">MSSPAAAPLVLSRRRPWVSSRRRPCLHGGLGLRSEVWARRYLGQQFYLRVYTPSHLFRDELPIPDNAPPVAAANPCRYNKSCVSNQAPRVAIKRRLQEAMKMLKECGVEEKTALMHTSTLLIMKSEVRELLNSFETVEGRLDWLKREHEMKQLP</sequence>
<name>A0A804QDC8_MAIZE</name>
<organism evidence="1 2">
    <name type="scientific">Zea mays</name>
    <name type="common">Maize</name>
    <dbReference type="NCBI Taxonomy" id="4577"/>
    <lineage>
        <taxon>Eukaryota</taxon>
        <taxon>Viridiplantae</taxon>
        <taxon>Streptophyta</taxon>
        <taxon>Embryophyta</taxon>
        <taxon>Tracheophyta</taxon>
        <taxon>Spermatophyta</taxon>
        <taxon>Magnoliopsida</taxon>
        <taxon>Liliopsida</taxon>
        <taxon>Poales</taxon>
        <taxon>Poaceae</taxon>
        <taxon>PACMAD clade</taxon>
        <taxon>Panicoideae</taxon>
        <taxon>Andropogonodae</taxon>
        <taxon>Andropogoneae</taxon>
        <taxon>Tripsacinae</taxon>
        <taxon>Zea</taxon>
    </lineage>
</organism>
<dbReference type="Proteomes" id="UP000007305">
    <property type="component" value="Chromosome 7"/>
</dbReference>
<reference evidence="2" key="1">
    <citation type="submission" date="2015-12" db="EMBL/GenBank/DDBJ databases">
        <title>Update maize B73 reference genome by single molecule sequencing technologies.</title>
        <authorList>
            <consortium name="Maize Genome Sequencing Project"/>
            <person name="Ware D."/>
        </authorList>
    </citation>
    <scope>NUCLEOTIDE SEQUENCE [LARGE SCALE GENOMIC DNA]</scope>
    <source>
        <strain evidence="2">cv. B73</strain>
    </source>
</reference>
<dbReference type="AlphaFoldDB" id="A0A804QDC8"/>
<dbReference type="InParanoid" id="A0A804QDC8"/>
<reference evidence="1" key="3">
    <citation type="submission" date="2021-05" db="UniProtKB">
        <authorList>
            <consortium name="EnsemblPlants"/>
        </authorList>
    </citation>
    <scope>IDENTIFICATION</scope>
    <source>
        <strain evidence="1">cv. B73</strain>
    </source>
</reference>
<proteinExistence type="predicted"/>
<dbReference type="Gramene" id="Zm00001eb317550_T001">
    <property type="protein sequence ID" value="Zm00001eb317550_P001"/>
    <property type="gene ID" value="Zm00001eb317550"/>
</dbReference>
<evidence type="ECO:0000313" key="1">
    <source>
        <dbReference type="EnsemblPlants" id="Zm00001eb317550_P001"/>
    </source>
</evidence>
<keyword evidence="2" id="KW-1185">Reference proteome</keyword>
<evidence type="ECO:0000313" key="2">
    <source>
        <dbReference type="Proteomes" id="UP000007305"/>
    </source>
</evidence>
<accession>A0A804QDC8</accession>
<dbReference type="EnsemblPlants" id="Zm00001eb317550_T001">
    <property type="protein sequence ID" value="Zm00001eb317550_P001"/>
    <property type="gene ID" value="Zm00001eb317550"/>
</dbReference>
<dbReference type="PANTHER" id="PTHR47069">
    <property type="match status" value="1"/>
</dbReference>
<dbReference type="PANTHER" id="PTHR47069:SF1">
    <property type="entry name" value="OS03G0580500 PROTEIN"/>
    <property type="match status" value="1"/>
</dbReference>
<protein>
    <submittedName>
        <fullName evidence="1">Uncharacterized protein</fullName>
    </submittedName>
</protein>
<reference evidence="1" key="2">
    <citation type="submission" date="2019-07" db="EMBL/GenBank/DDBJ databases">
        <authorList>
            <person name="Seetharam A."/>
            <person name="Woodhouse M."/>
            <person name="Cannon E."/>
        </authorList>
    </citation>
    <scope>NUCLEOTIDE SEQUENCE [LARGE SCALE GENOMIC DNA]</scope>
    <source>
        <strain evidence="1">cv. B73</strain>
    </source>
</reference>